<accession>A0A365YJS6</accession>
<evidence type="ECO:0000313" key="4">
    <source>
        <dbReference type="Proteomes" id="UP000252167"/>
    </source>
</evidence>
<keyword evidence="4" id="KW-1185">Reference proteome</keyword>
<feature type="domain" description="Plasmid pRiA4b Orf3-like" evidence="2">
    <location>
        <begin position="43"/>
        <end position="214"/>
    </location>
</feature>
<organism evidence="3 4">
    <name type="scientific">Glutamicibacter soli</name>
    <dbReference type="NCBI Taxonomy" id="453836"/>
    <lineage>
        <taxon>Bacteria</taxon>
        <taxon>Bacillati</taxon>
        <taxon>Actinomycetota</taxon>
        <taxon>Actinomycetes</taxon>
        <taxon>Micrococcales</taxon>
        <taxon>Micrococcaceae</taxon>
        <taxon>Glutamicibacter</taxon>
    </lineage>
</organism>
<dbReference type="AlphaFoldDB" id="A0A365YJS6"/>
<name>A0A365YJS6_9MICC</name>
<comment type="caution">
    <text evidence="3">The sequence shown here is derived from an EMBL/GenBank/DDBJ whole genome shotgun (WGS) entry which is preliminary data.</text>
</comment>
<proteinExistence type="predicted"/>
<feature type="region of interest" description="Disordered" evidence="1">
    <location>
        <begin position="1"/>
        <end position="22"/>
    </location>
</feature>
<gene>
    <name evidence="3" type="ORF">C1H84_04205</name>
</gene>
<dbReference type="PANTHER" id="PTHR41878">
    <property type="entry name" value="LEXA REPRESSOR-RELATED"/>
    <property type="match status" value="1"/>
</dbReference>
<protein>
    <recommendedName>
        <fullName evidence="2">Plasmid pRiA4b Orf3-like domain-containing protein</fullName>
    </recommendedName>
</protein>
<dbReference type="InterPro" id="IPR024047">
    <property type="entry name" value="MM3350-like_sf"/>
</dbReference>
<dbReference type="EMBL" id="POAF01000002">
    <property type="protein sequence ID" value="RBM02647.1"/>
    <property type="molecule type" value="Genomic_DNA"/>
</dbReference>
<evidence type="ECO:0000256" key="1">
    <source>
        <dbReference type="SAM" id="MobiDB-lite"/>
    </source>
</evidence>
<dbReference type="Proteomes" id="UP000252167">
    <property type="component" value="Unassembled WGS sequence"/>
</dbReference>
<evidence type="ECO:0000313" key="3">
    <source>
        <dbReference type="EMBL" id="RBM02647.1"/>
    </source>
</evidence>
<sequence length="500" mass="55945">MRPRARRRRPARSGVDEVGRGKRRAPGIGRVIAMPHVIPLRRMLTLRIVLEGSAPPIWRTMEIDDGIMLDEAGLALQCVMGWEHAHLQAFHSAVPYAREDAGQAITWYEEQSRPEIGVGEPQETTTLGQALAAAGGELYFEYDFGDCWMHKITVEAQRAKAPGEAPYRVVAGQLRAPLEDSGGIHGWQEKLSILQGNPAPEDLEAQDIVAWMHWRGGRWNPLKPAEFRADVADARLAMLAAQFTGDNGLGRWFDTMEPELRRAISVPAAQIGLGLQPGGITIPPWFVDLMRSFAVLTALCDAPVKLSAAGWLPPKIVGELVERSGLDGIDYESGSTKRENNMITVIRLRESAQQMGLLRKAKGVLTATRRGRQLMEDPVALAEYVARKLAQPKAEGPKDRDIDSDSTFAGWFIRAGGFIPDRMQRYTPQPGLFMDKSELLEIFGYWDPNQRCPVNEQSRLPSLQSWYLLEHLLDYRLRAEDMAERIPERLAELSRYLLQG</sequence>
<dbReference type="PANTHER" id="PTHR41878:SF1">
    <property type="entry name" value="TNPR PROTEIN"/>
    <property type="match status" value="1"/>
</dbReference>
<dbReference type="SUPFAM" id="SSF159941">
    <property type="entry name" value="MM3350-like"/>
    <property type="match status" value="1"/>
</dbReference>
<dbReference type="Gene3D" id="3.10.290.30">
    <property type="entry name" value="MM3350-like"/>
    <property type="match status" value="1"/>
</dbReference>
<dbReference type="Pfam" id="PF07929">
    <property type="entry name" value="PRiA4_ORF3"/>
    <property type="match status" value="1"/>
</dbReference>
<reference evidence="3 4" key="1">
    <citation type="submission" date="2018-01" db="EMBL/GenBank/DDBJ databases">
        <title>Glutamicibacter soli strain NHPC-3 Whole genome sequence and assembly.</title>
        <authorList>
            <person name="Choudhury P."/>
            <person name="Gupta D."/>
            <person name="Sengupta K."/>
            <person name="Jawed A."/>
            <person name="Sultana N."/>
            <person name="Saha P."/>
        </authorList>
    </citation>
    <scope>NUCLEOTIDE SEQUENCE [LARGE SCALE GENOMIC DNA]</scope>
    <source>
        <strain evidence="3 4">NHPC-3</strain>
    </source>
</reference>
<feature type="compositionally biased region" description="Basic residues" evidence="1">
    <location>
        <begin position="1"/>
        <end position="11"/>
    </location>
</feature>
<dbReference type="InterPro" id="IPR012912">
    <property type="entry name" value="Plasmid_pRiA4b_Orf3-like"/>
</dbReference>
<evidence type="ECO:0000259" key="2">
    <source>
        <dbReference type="Pfam" id="PF07929"/>
    </source>
</evidence>